<gene>
    <name evidence="2" type="ORF">OCBIM_22015421mg</name>
</gene>
<dbReference type="AlphaFoldDB" id="A0A0L8HGA5"/>
<dbReference type="InterPro" id="IPR049163">
    <property type="entry name" value="Pif1-like_2B_dom"/>
</dbReference>
<feature type="non-terminal residue" evidence="2">
    <location>
        <position position="1"/>
    </location>
</feature>
<sequence>LCQIDTFAKRLISPQLQSYFVWDKNVWTRRQSGVDVDGHPGIKFSDCLGRVYTVHPSQQECFYLRLLLHEVVRPESFRDIRTVDNVCYDTFQEACFQRGLLEDDSQWDSTLAEGALLNSPKSLRQVAVSAINNQLISRIPGEERIYKSIDRTSDPQDIVSYPIEFLNSLEPAGLPPHILRLRVGCPIILIRNLLPPKQCNGTRLVVKSLMPHLIEATIVTECGR</sequence>
<accession>A0A0L8HGA5</accession>
<protein>
    <recommendedName>
        <fullName evidence="1">DNA helicase Pif1-like 2B domain-containing protein</fullName>
    </recommendedName>
</protein>
<dbReference type="Pfam" id="PF21530">
    <property type="entry name" value="Pif1_2B_dom"/>
    <property type="match status" value="1"/>
</dbReference>
<reference evidence="2" key="1">
    <citation type="submission" date="2015-07" db="EMBL/GenBank/DDBJ databases">
        <title>MeaNS - Measles Nucleotide Surveillance Program.</title>
        <authorList>
            <person name="Tran T."/>
            <person name="Druce J."/>
        </authorList>
    </citation>
    <scope>NUCLEOTIDE SEQUENCE</scope>
    <source>
        <strain evidence="2">UCB-OBI-ISO-001</strain>
        <tissue evidence="2">Gonad</tissue>
    </source>
</reference>
<evidence type="ECO:0000313" key="2">
    <source>
        <dbReference type="EMBL" id="KOF88134.1"/>
    </source>
</evidence>
<dbReference type="EMBL" id="KQ418241">
    <property type="protein sequence ID" value="KOF88134.1"/>
    <property type="molecule type" value="Genomic_DNA"/>
</dbReference>
<feature type="non-terminal residue" evidence="2">
    <location>
        <position position="224"/>
    </location>
</feature>
<feature type="domain" description="DNA helicase Pif1-like 2B" evidence="1">
    <location>
        <begin position="164"/>
        <end position="209"/>
    </location>
</feature>
<dbReference type="STRING" id="37653.A0A0L8HGA5"/>
<dbReference type="PANTHER" id="PTHR10492">
    <property type="match status" value="1"/>
</dbReference>
<dbReference type="OrthoDB" id="9997116at2759"/>
<proteinExistence type="predicted"/>
<dbReference type="PANTHER" id="PTHR10492:SF57">
    <property type="entry name" value="ATP-DEPENDENT DNA HELICASE"/>
    <property type="match status" value="1"/>
</dbReference>
<evidence type="ECO:0000259" key="1">
    <source>
        <dbReference type="Pfam" id="PF21530"/>
    </source>
</evidence>
<name>A0A0L8HGA5_OCTBM</name>
<organism evidence="2">
    <name type="scientific">Octopus bimaculoides</name>
    <name type="common">California two-spotted octopus</name>
    <dbReference type="NCBI Taxonomy" id="37653"/>
    <lineage>
        <taxon>Eukaryota</taxon>
        <taxon>Metazoa</taxon>
        <taxon>Spiralia</taxon>
        <taxon>Lophotrochozoa</taxon>
        <taxon>Mollusca</taxon>
        <taxon>Cephalopoda</taxon>
        <taxon>Coleoidea</taxon>
        <taxon>Octopodiformes</taxon>
        <taxon>Octopoda</taxon>
        <taxon>Incirrata</taxon>
        <taxon>Octopodidae</taxon>
        <taxon>Octopus</taxon>
    </lineage>
</organism>